<keyword evidence="3" id="KW-0479">Metal-binding</keyword>
<dbReference type="InterPro" id="IPR038763">
    <property type="entry name" value="DHH_sf"/>
</dbReference>
<dbReference type="EMBL" id="CAJPVJ010013400">
    <property type="protein sequence ID" value="CAG2174828.1"/>
    <property type="molecule type" value="Genomic_DNA"/>
</dbReference>
<feature type="non-terminal residue" evidence="7">
    <location>
        <position position="1"/>
    </location>
</feature>
<dbReference type="AlphaFoldDB" id="A0A7R9QUT8"/>
<keyword evidence="8" id="KW-1185">Reference proteome</keyword>
<evidence type="ECO:0000313" key="8">
    <source>
        <dbReference type="Proteomes" id="UP000728032"/>
    </source>
</evidence>
<dbReference type="EMBL" id="OC928225">
    <property type="protein sequence ID" value="CAD7657642.1"/>
    <property type="molecule type" value="Genomic_DNA"/>
</dbReference>
<name>A0A7R9QUT8_9ACAR</name>
<dbReference type="PANTHER" id="PTHR12112:SF39">
    <property type="entry name" value="EG:152A3.5 PROTEIN (FBGN0003116_PN PROTEIN)"/>
    <property type="match status" value="1"/>
</dbReference>
<protein>
    <recommendedName>
        <fullName evidence="6">DHHA2 domain-containing protein</fullName>
    </recommendedName>
</protein>
<evidence type="ECO:0000256" key="2">
    <source>
        <dbReference type="ARBA" id="ARBA00010331"/>
    </source>
</evidence>
<dbReference type="SUPFAM" id="SSF64182">
    <property type="entry name" value="DHH phosphoesterases"/>
    <property type="match status" value="1"/>
</dbReference>
<dbReference type="InterPro" id="IPR001667">
    <property type="entry name" value="DDH_dom"/>
</dbReference>
<evidence type="ECO:0000256" key="1">
    <source>
        <dbReference type="ARBA" id="ARBA00001936"/>
    </source>
</evidence>
<comment type="cofactor">
    <cofactor evidence="1">
        <name>Mn(2+)</name>
        <dbReference type="ChEBI" id="CHEBI:29035"/>
    </cofactor>
</comment>
<reference evidence="7" key="1">
    <citation type="submission" date="2020-11" db="EMBL/GenBank/DDBJ databases">
        <authorList>
            <person name="Tran Van P."/>
        </authorList>
    </citation>
    <scope>NUCLEOTIDE SEQUENCE</scope>
</reference>
<dbReference type="InterPro" id="IPR004097">
    <property type="entry name" value="DHHA2"/>
</dbReference>
<accession>A0A7R9QUT8</accession>
<feature type="domain" description="DHHA2" evidence="6">
    <location>
        <begin position="235"/>
        <end position="377"/>
    </location>
</feature>
<gene>
    <name evidence="7" type="ORF">ONB1V03_LOCUS14268</name>
</gene>
<dbReference type="InterPro" id="IPR038222">
    <property type="entry name" value="DHHA2_dom_sf"/>
</dbReference>
<evidence type="ECO:0000256" key="3">
    <source>
        <dbReference type="ARBA" id="ARBA00022723"/>
    </source>
</evidence>
<evidence type="ECO:0000313" key="7">
    <source>
        <dbReference type="EMBL" id="CAD7657642.1"/>
    </source>
</evidence>
<dbReference type="GO" id="GO:0046872">
    <property type="term" value="F:metal ion binding"/>
    <property type="evidence" value="ECO:0007669"/>
    <property type="project" value="UniProtKB-KW"/>
</dbReference>
<keyword evidence="4" id="KW-0378">Hydrolase</keyword>
<dbReference type="GO" id="GO:0004309">
    <property type="term" value="F:exopolyphosphatase activity"/>
    <property type="evidence" value="ECO:0007669"/>
    <property type="project" value="TreeGrafter"/>
</dbReference>
<evidence type="ECO:0000256" key="4">
    <source>
        <dbReference type="ARBA" id="ARBA00022801"/>
    </source>
</evidence>
<evidence type="ECO:0000256" key="5">
    <source>
        <dbReference type="ARBA" id="ARBA00023211"/>
    </source>
</evidence>
<sequence length="409" mass="46044">MHVSDNALICSRPHFPHTSVFMASLAQWTDPIELVVGNESCDLDSAVSAVGLAFIKHMSCKKVESNKRLIIPVLNTTRSELQLKTEVIFWFENSVHLSRDDLICRDEIDWQTLKTKKVLITLVDHNVNEEMARIGEIIEIIDHHKYDANHCLVTDPSKVLVDVSVGSCSTLIAERFLKSDLKGDTQLALMFFGTIILDTINFSESAQKYSEKDKSVVKDLEAIIEDKTISRSEWFQQLIDAKNSTNNMSFEQLLLKDKKLVPNTRIIISSISGKLVSDLDAESNRKLMRELTANASNRFDAIIILGIDNRIADNLSRDLAIFTTNTTLMEKIISKLESENNGLELSLTKEFNDLRIYNQKNVKASRKQILPLISSLSDTNGTDNDSTKSPNNRKKLLKALSTADVDPDF</sequence>
<dbReference type="Pfam" id="PF02833">
    <property type="entry name" value="DHHA2"/>
    <property type="match status" value="1"/>
</dbReference>
<dbReference type="Gene3D" id="3.10.310.20">
    <property type="entry name" value="DHHA2 domain"/>
    <property type="match status" value="1"/>
</dbReference>
<proteinExistence type="inferred from homology"/>
<dbReference type="OrthoDB" id="19923at2759"/>
<keyword evidence="5" id="KW-0464">Manganese</keyword>
<comment type="similarity">
    <text evidence="2">Belongs to the PPase class C family. Prune subfamily.</text>
</comment>
<dbReference type="Pfam" id="PF01368">
    <property type="entry name" value="DHH"/>
    <property type="match status" value="1"/>
</dbReference>
<evidence type="ECO:0000259" key="6">
    <source>
        <dbReference type="SMART" id="SM01131"/>
    </source>
</evidence>
<organism evidence="7">
    <name type="scientific">Oppiella nova</name>
    <dbReference type="NCBI Taxonomy" id="334625"/>
    <lineage>
        <taxon>Eukaryota</taxon>
        <taxon>Metazoa</taxon>
        <taxon>Ecdysozoa</taxon>
        <taxon>Arthropoda</taxon>
        <taxon>Chelicerata</taxon>
        <taxon>Arachnida</taxon>
        <taxon>Acari</taxon>
        <taxon>Acariformes</taxon>
        <taxon>Sarcoptiformes</taxon>
        <taxon>Oribatida</taxon>
        <taxon>Brachypylina</taxon>
        <taxon>Oppioidea</taxon>
        <taxon>Oppiidae</taxon>
        <taxon>Oppiella</taxon>
    </lineage>
</organism>
<dbReference type="Proteomes" id="UP000728032">
    <property type="component" value="Unassembled WGS sequence"/>
</dbReference>
<dbReference type="SMART" id="SM01131">
    <property type="entry name" value="DHHA2"/>
    <property type="match status" value="1"/>
</dbReference>
<dbReference type="PANTHER" id="PTHR12112">
    <property type="entry name" value="BNIP - RELATED"/>
    <property type="match status" value="1"/>
</dbReference>
<dbReference type="GO" id="GO:0005737">
    <property type="term" value="C:cytoplasm"/>
    <property type="evidence" value="ECO:0007669"/>
    <property type="project" value="InterPro"/>
</dbReference>
<dbReference type="Gene3D" id="3.90.1640.10">
    <property type="entry name" value="inorganic pyrophosphatase (n-terminal core)"/>
    <property type="match status" value="1"/>
</dbReference>